<evidence type="ECO:0000256" key="7">
    <source>
        <dbReference type="ARBA" id="ARBA00023034"/>
    </source>
</evidence>
<evidence type="ECO:0000256" key="4">
    <source>
        <dbReference type="ARBA" id="ARBA00022448"/>
    </source>
</evidence>
<evidence type="ECO:0000256" key="1">
    <source>
        <dbReference type="ARBA" id="ARBA00004409"/>
    </source>
</evidence>
<evidence type="ECO:0000313" key="15">
    <source>
        <dbReference type="EMBL" id="CUS24707.1"/>
    </source>
</evidence>
<keyword evidence="6 12" id="KW-1133">Transmembrane helix</keyword>
<dbReference type="Pfam" id="PF25398">
    <property type="entry name" value="CUX1_N"/>
    <property type="match status" value="1"/>
</dbReference>
<feature type="coiled-coil region" evidence="10">
    <location>
        <begin position="479"/>
        <end position="524"/>
    </location>
</feature>
<evidence type="ECO:0000256" key="10">
    <source>
        <dbReference type="SAM" id="Coils"/>
    </source>
</evidence>
<keyword evidence="16" id="KW-1185">Reference proteome</keyword>
<feature type="compositionally biased region" description="Polar residues" evidence="11">
    <location>
        <begin position="439"/>
        <end position="457"/>
    </location>
</feature>
<dbReference type="InterPro" id="IPR057476">
    <property type="entry name" value="Cux_N"/>
</dbReference>
<feature type="transmembrane region" description="Helical" evidence="12">
    <location>
        <begin position="594"/>
        <end position="615"/>
    </location>
</feature>
<evidence type="ECO:0000256" key="2">
    <source>
        <dbReference type="ARBA" id="ARBA00006415"/>
    </source>
</evidence>
<dbReference type="InterPro" id="IPR012955">
    <property type="entry name" value="CASP_C"/>
</dbReference>
<keyword evidence="5 12" id="KW-0812">Transmembrane</keyword>
<feature type="coiled-coil region" evidence="10">
    <location>
        <begin position="226"/>
        <end position="326"/>
    </location>
</feature>
<evidence type="ECO:0000259" key="13">
    <source>
        <dbReference type="Pfam" id="PF08172"/>
    </source>
</evidence>
<evidence type="ECO:0000256" key="5">
    <source>
        <dbReference type="ARBA" id="ARBA00022692"/>
    </source>
</evidence>
<evidence type="ECO:0000256" key="12">
    <source>
        <dbReference type="SAM" id="Phobius"/>
    </source>
</evidence>
<evidence type="ECO:0000256" key="3">
    <source>
        <dbReference type="ARBA" id="ARBA00018691"/>
    </source>
</evidence>
<gene>
    <name evidence="15" type="ORF">LAQU0_S18e02432g</name>
</gene>
<dbReference type="PANTHER" id="PTHR14043">
    <property type="entry name" value="CCAAT DISPLACEMENT PROTEIN-RELATED"/>
    <property type="match status" value="1"/>
</dbReference>
<keyword evidence="9 12" id="KW-0472">Membrane</keyword>
<accession>A0A0P1KWX3</accession>
<evidence type="ECO:0000256" key="11">
    <source>
        <dbReference type="SAM" id="MobiDB-lite"/>
    </source>
</evidence>
<feature type="domain" description="CASP C-terminal" evidence="13">
    <location>
        <begin position="390"/>
        <end position="616"/>
    </location>
</feature>
<comment type="subcellular location">
    <subcellularLocation>
        <location evidence="1">Golgi apparatus membrane</location>
        <topology evidence="1">Single-pass type IV membrane protein</topology>
    </subcellularLocation>
</comment>
<dbReference type="GO" id="GO:0000139">
    <property type="term" value="C:Golgi membrane"/>
    <property type="evidence" value="ECO:0007669"/>
    <property type="project" value="UniProtKB-SubCell"/>
</dbReference>
<protein>
    <recommendedName>
        <fullName evidence="3">Protein CASP</fullName>
    </recommendedName>
</protein>
<keyword evidence="7" id="KW-0333">Golgi apparatus</keyword>
<organism evidence="15 16">
    <name type="scientific">Lachancea quebecensis</name>
    <dbReference type="NCBI Taxonomy" id="1654605"/>
    <lineage>
        <taxon>Eukaryota</taxon>
        <taxon>Fungi</taxon>
        <taxon>Dikarya</taxon>
        <taxon>Ascomycota</taxon>
        <taxon>Saccharomycotina</taxon>
        <taxon>Saccharomycetes</taxon>
        <taxon>Saccharomycetales</taxon>
        <taxon>Saccharomycetaceae</taxon>
        <taxon>Lachancea</taxon>
    </lineage>
</organism>
<dbReference type="EMBL" id="LN890534">
    <property type="protein sequence ID" value="CUS24707.1"/>
    <property type="molecule type" value="Genomic_DNA"/>
</dbReference>
<dbReference type="GO" id="GO:0006891">
    <property type="term" value="P:intra-Golgi vesicle-mediated transport"/>
    <property type="evidence" value="ECO:0007669"/>
    <property type="project" value="InterPro"/>
</dbReference>
<dbReference type="Proteomes" id="UP000236544">
    <property type="component" value="Unassembled WGS sequence"/>
</dbReference>
<keyword evidence="8 10" id="KW-0175">Coiled coil</keyword>
<feature type="region of interest" description="Disordered" evidence="11">
    <location>
        <begin position="439"/>
        <end position="469"/>
    </location>
</feature>
<feature type="coiled-coil region" evidence="10">
    <location>
        <begin position="366"/>
        <end position="414"/>
    </location>
</feature>
<dbReference type="PANTHER" id="PTHR14043:SF2">
    <property type="entry name" value="HOMEOBOX PROTEIN CUT"/>
    <property type="match status" value="1"/>
</dbReference>
<evidence type="ECO:0000256" key="6">
    <source>
        <dbReference type="ARBA" id="ARBA00022989"/>
    </source>
</evidence>
<sequence length="635" mass="71747">MSDSVFKHAVELWSKANLPELQRQLDESVLTVKELETKSFTSRKALASETKQFKRLDEEHKLAQVNKVIKQYQQEVDSLTSRSKFSEEVLLNLYSKLSETPDPQPLLVASSQQSHSEEEITALKDSITELEHKLSKHADYDKIRARLLDLEQNSAKTLSKRLSAKEQEVNSKWQEKERNWSDREKELVKQLEIARDTNKVLEGKLSQSVDGDDNSADMHGRYSAEHDLLLQEVQSSQVRIMDLERRNEELSGSLAKATSQEEQDSEIKVKSLKINELESENALLSASLERERNLLKSNVKDREGRINKLEQQLDALQDDLNKKARKLEVYADYDSIKKELTALKKIEFGASDDENAGVDSTLLNANKKLQSNLAELRAKFSGMEKERAGLQKEVRSLNDKVSGLEKLNARLELDLEKVDSVSMITDTASMMSGATRQMNRVGTSTRPGGKLSPTSSIVGIPEDEEMPASSGNARILPIVTQQRDRLRQKTTELEKKLRQTSLNQGNLRTEVESLKNDNAKLYERIRFLSSYGSGSNLQIEDDARYSKSYDESLHPLADFKQKELSRYQKKSISPMEKVFLSFAGIVLANKTSRMLFMCYCLGLHGLVMVMIFYVASFSGSMSTGTAGVRTAGARM</sequence>
<dbReference type="Pfam" id="PF08172">
    <property type="entry name" value="CASP_C"/>
    <property type="match status" value="1"/>
</dbReference>
<feature type="domain" description="Cux N-terminal" evidence="14">
    <location>
        <begin position="3"/>
        <end position="114"/>
    </location>
</feature>
<comment type="similarity">
    <text evidence="2">Belongs to the CASP family.</text>
</comment>
<name>A0A0P1KWX3_9SACH</name>
<evidence type="ECO:0000256" key="9">
    <source>
        <dbReference type="ARBA" id="ARBA00023136"/>
    </source>
</evidence>
<evidence type="ECO:0000313" key="16">
    <source>
        <dbReference type="Proteomes" id="UP000236544"/>
    </source>
</evidence>
<feature type="coiled-coil region" evidence="10">
    <location>
        <begin position="18"/>
        <end position="89"/>
    </location>
</feature>
<evidence type="ECO:0000259" key="14">
    <source>
        <dbReference type="Pfam" id="PF25398"/>
    </source>
</evidence>
<dbReference type="AlphaFoldDB" id="A0A0P1KWX3"/>
<reference evidence="16" key="1">
    <citation type="submission" date="2015-10" db="EMBL/GenBank/DDBJ databases">
        <authorList>
            <person name="Devillers H."/>
        </authorList>
    </citation>
    <scope>NUCLEOTIDE SEQUENCE [LARGE SCALE GENOMIC DNA]</scope>
</reference>
<evidence type="ECO:0000256" key="8">
    <source>
        <dbReference type="ARBA" id="ARBA00023054"/>
    </source>
</evidence>
<proteinExistence type="inferred from homology"/>
<keyword evidence="4" id="KW-0813">Transport</keyword>
<dbReference type="OrthoDB" id="10257567at2759"/>